<keyword evidence="5" id="KW-1185">Reference proteome</keyword>
<comment type="caution">
    <text evidence="4">The sequence shown here is derived from an EMBL/GenBank/DDBJ whole genome shotgun (WGS) entry which is preliminary data.</text>
</comment>
<dbReference type="FunFam" id="2.20.70.30:FF:000001">
    <property type="entry name" value="Transcription factor BTF3 homolog"/>
    <property type="match status" value="1"/>
</dbReference>
<comment type="subunit">
    <text evidence="2">Part of the nascent polypeptide-associated complex (NAC).</text>
</comment>
<reference evidence="4 5" key="1">
    <citation type="journal article" name="Sci. Rep.">
        <title>Genome-scale phylogenetic analyses confirm Olpidium as the closest living zoosporic fungus to the non-flagellated, terrestrial fungi.</title>
        <authorList>
            <person name="Chang Y."/>
            <person name="Rochon D."/>
            <person name="Sekimoto S."/>
            <person name="Wang Y."/>
            <person name="Chovatia M."/>
            <person name="Sandor L."/>
            <person name="Salamov A."/>
            <person name="Grigoriev I.V."/>
            <person name="Stajich J.E."/>
            <person name="Spatafora J.W."/>
        </authorList>
    </citation>
    <scope>NUCLEOTIDE SEQUENCE [LARGE SCALE GENOMIC DNA]</scope>
    <source>
        <strain evidence="4">S191</strain>
    </source>
</reference>
<gene>
    <name evidence="4" type="ORF">BJ554DRAFT_4750</name>
</gene>
<sequence>MNPEKLKQLQANVRIGGKGTPRRKVKKATKTTTTDDKKVQSTLKKLGVQHIGGIDEVNMFQEDGNVLHFTAPQVHASVGANTFAIYGRGEVKGKVTRALPLARM</sequence>
<dbReference type="InterPro" id="IPR002715">
    <property type="entry name" value="Nas_poly-pep-assoc_cplx_dom"/>
</dbReference>
<dbReference type="Pfam" id="PF01849">
    <property type="entry name" value="NAC"/>
    <property type="match status" value="1"/>
</dbReference>
<dbReference type="Gene3D" id="2.20.70.30">
    <property type="entry name" value="Nascent polypeptide-associated complex domain"/>
    <property type="match status" value="1"/>
</dbReference>
<evidence type="ECO:0000313" key="5">
    <source>
        <dbReference type="Proteomes" id="UP000673691"/>
    </source>
</evidence>
<dbReference type="InterPro" id="IPR038187">
    <property type="entry name" value="NAC_A/B_dom_sf"/>
</dbReference>
<dbReference type="OrthoDB" id="8033832at2759"/>
<feature type="non-terminal residue" evidence="4">
    <location>
        <position position="104"/>
    </location>
</feature>
<proteinExistence type="inferred from homology"/>
<feature type="domain" description="NAC-A/B" evidence="3">
    <location>
        <begin position="33"/>
        <end position="98"/>
    </location>
</feature>
<evidence type="ECO:0000259" key="3">
    <source>
        <dbReference type="PROSITE" id="PS51151"/>
    </source>
</evidence>
<dbReference type="InterPro" id="IPR039370">
    <property type="entry name" value="BTF3"/>
</dbReference>
<dbReference type="AlphaFoldDB" id="A0A8H7ZMC6"/>
<evidence type="ECO:0000313" key="4">
    <source>
        <dbReference type="EMBL" id="KAG5455731.1"/>
    </source>
</evidence>
<dbReference type="GO" id="GO:0005854">
    <property type="term" value="C:nascent polypeptide-associated complex"/>
    <property type="evidence" value="ECO:0007669"/>
    <property type="project" value="UniProtKB-ARBA"/>
</dbReference>
<protein>
    <recommendedName>
        <fullName evidence="2">Nascent polypeptide-associated complex subunit beta</fullName>
    </recommendedName>
</protein>
<organism evidence="4 5">
    <name type="scientific">Olpidium bornovanus</name>
    <dbReference type="NCBI Taxonomy" id="278681"/>
    <lineage>
        <taxon>Eukaryota</taxon>
        <taxon>Fungi</taxon>
        <taxon>Fungi incertae sedis</taxon>
        <taxon>Olpidiomycota</taxon>
        <taxon>Olpidiomycotina</taxon>
        <taxon>Olpidiomycetes</taxon>
        <taxon>Olpidiales</taxon>
        <taxon>Olpidiaceae</taxon>
        <taxon>Olpidium</taxon>
    </lineage>
</organism>
<evidence type="ECO:0000256" key="1">
    <source>
        <dbReference type="ARBA" id="ARBA00005296"/>
    </source>
</evidence>
<comment type="similarity">
    <text evidence="1 2">Belongs to the NAC-beta family.</text>
</comment>
<dbReference type="SMART" id="SM01407">
    <property type="entry name" value="NAC"/>
    <property type="match status" value="1"/>
</dbReference>
<dbReference type="EMBL" id="JAEFCI010012877">
    <property type="protein sequence ID" value="KAG5455731.1"/>
    <property type="molecule type" value="Genomic_DNA"/>
</dbReference>
<name>A0A8H7ZMC6_9FUNG</name>
<dbReference type="PROSITE" id="PS51151">
    <property type="entry name" value="NAC_AB"/>
    <property type="match status" value="1"/>
</dbReference>
<keyword evidence="2" id="KW-0804">Transcription</keyword>
<dbReference type="PANTHER" id="PTHR10351">
    <property type="entry name" value="TRANSCRIPTION FACTOR BTF3 FAMILY MEMBER"/>
    <property type="match status" value="1"/>
</dbReference>
<evidence type="ECO:0000256" key="2">
    <source>
        <dbReference type="RuleBase" id="RU361272"/>
    </source>
</evidence>
<dbReference type="Proteomes" id="UP000673691">
    <property type="component" value="Unassembled WGS sequence"/>
</dbReference>
<accession>A0A8H7ZMC6</accession>
<dbReference type="CDD" id="cd22055">
    <property type="entry name" value="NAC_BTF3"/>
    <property type="match status" value="1"/>
</dbReference>
<keyword evidence="2" id="KW-0805">Transcription regulation</keyword>